<dbReference type="AlphaFoldDB" id="A0A836ILS7"/>
<evidence type="ECO:0000256" key="1">
    <source>
        <dbReference type="SAM" id="MobiDB-lite"/>
    </source>
</evidence>
<comment type="caution">
    <text evidence="3">The sequence shown here is derived from an EMBL/GenBank/DDBJ whole genome shotgun (WGS) entry which is preliminary data.</text>
</comment>
<accession>A0A836ILS7</accession>
<evidence type="ECO:0000313" key="3">
    <source>
        <dbReference type="EMBL" id="KAG5497488.1"/>
    </source>
</evidence>
<evidence type="ECO:0000313" key="4">
    <source>
        <dbReference type="Proteomes" id="UP000674318"/>
    </source>
</evidence>
<feature type="transmembrane region" description="Helical" evidence="2">
    <location>
        <begin position="65"/>
        <end position="85"/>
    </location>
</feature>
<keyword evidence="2" id="KW-0472">Membrane</keyword>
<dbReference type="OrthoDB" id="277508at2759"/>
<sequence>MLRCFSSLLSNSKGAPRRPTVHATSSHTKGKERFDLFRALHMDRQRVEHNRTLPWRERIQQLRVYPWKLFLAFMVFWSWLGTYAVPYLKGMKAGELPSIGERRAIPAEVRAKATPMPQFVHLRGREL</sequence>
<dbReference type="GeneID" id="94289827"/>
<reference evidence="3 4" key="1">
    <citation type="submission" date="2021-02" db="EMBL/GenBank/DDBJ databases">
        <title>Porcisia hertigi Genome sequencing and assembly.</title>
        <authorList>
            <person name="Almutairi H."/>
            <person name="Gatherer D."/>
        </authorList>
    </citation>
    <scope>NUCLEOTIDE SEQUENCE [LARGE SCALE GENOMIC DNA]</scope>
    <source>
        <strain evidence="3 4">C119</strain>
    </source>
</reference>
<dbReference type="KEGG" id="phet:94289827"/>
<keyword evidence="4" id="KW-1185">Reference proteome</keyword>
<proteinExistence type="predicted"/>
<organism evidence="3 4">
    <name type="scientific">Porcisia hertigi</name>
    <dbReference type="NCBI Taxonomy" id="2761500"/>
    <lineage>
        <taxon>Eukaryota</taxon>
        <taxon>Discoba</taxon>
        <taxon>Euglenozoa</taxon>
        <taxon>Kinetoplastea</taxon>
        <taxon>Metakinetoplastina</taxon>
        <taxon>Trypanosomatida</taxon>
        <taxon>Trypanosomatidae</taxon>
        <taxon>Leishmaniinae</taxon>
        <taxon>Porcisia</taxon>
    </lineage>
</organism>
<dbReference type="EMBL" id="JAFJZO010000031">
    <property type="protein sequence ID" value="KAG5497488.1"/>
    <property type="molecule type" value="Genomic_DNA"/>
</dbReference>
<gene>
    <name evidence="3" type="ORF">JKF63_03751</name>
</gene>
<name>A0A836ILS7_9TRYP</name>
<feature type="region of interest" description="Disordered" evidence="1">
    <location>
        <begin position="9"/>
        <end position="29"/>
    </location>
</feature>
<keyword evidence="2" id="KW-0812">Transmembrane</keyword>
<evidence type="ECO:0008006" key="5">
    <source>
        <dbReference type="Google" id="ProtNLM"/>
    </source>
</evidence>
<protein>
    <recommendedName>
        <fullName evidence="5">Transmembrane protein</fullName>
    </recommendedName>
</protein>
<dbReference type="RefSeq" id="XP_067754956.1">
    <property type="nucleotide sequence ID" value="XM_067899750.1"/>
</dbReference>
<evidence type="ECO:0000256" key="2">
    <source>
        <dbReference type="SAM" id="Phobius"/>
    </source>
</evidence>
<dbReference type="Proteomes" id="UP000674318">
    <property type="component" value="Unassembled WGS sequence"/>
</dbReference>
<keyword evidence="2" id="KW-1133">Transmembrane helix</keyword>